<keyword evidence="1" id="KW-0812">Transmembrane</keyword>
<proteinExistence type="predicted"/>
<accession>A0A9D1DIX6</accession>
<comment type="caution">
    <text evidence="2">The sequence shown here is derived from an EMBL/GenBank/DDBJ whole genome shotgun (WGS) entry which is preliminary data.</text>
</comment>
<sequence length="420" mass="44322">MKRRTIELCKDVILVLLVVNLILLALMSLPTESVRQSPLLSALLQPLAQVLGMDQAELAYMEVAEPVMDAARPLAVTLRNSAGRYTAIWDFAALDTAFETLGGALGEALDTASAPSTVSEAQVQGVLAGESVYFDYGLTLPAAVLASWLDAVPEESLPEVHACALAVEGDQVALYLLGETYQRAETGLLPETLENLLEQFRPDGSAFAFEVDSTLAPDALLPGGNPAPPSAVVGNPCDNRYIESLATALGFNPYGDTSYTDSDGTAYFSEAGCALQISAAGEILLTSTAQDRFRAGGDGVEELVEEARRLAALAAGDAAGEARLYLSDLTVTEEETVCTFDYYLSGIPVSLAAGYGIQVTFSGQSVQRMEGTALRFETTGDTQLVMPVAQAAAVLPEGSDLTLEYQLQDGAMQAGWVPGR</sequence>
<evidence type="ECO:0000313" key="2">
    <source>
        <dbReference type="EMBL" id="HIR51451.1"/>
    </source>
</evidence>
<keyword evidence="1" id="KW-1133">Transmembrane helix</keyword>
<evidence type="ECO:0000256" key="1">
    <source>
        <dbReference type="SAM" id="Phobius"/>
    </source>
</evidence>
<name>A0A9D1DIX6_9FIRM</name>
<reference evidence="2" key="1">
    <citation type="submission" date="2020-10" db="EMBL/GenBank/DDBJ databases">
        <authorList>
            <person name="Gilroy R."/>
        </authorList>
    </citation>
    <scope>NUCLEOTIDE SEQUENCE</scope>
    <source>
        <strain evidence="2">ChiBcec15-4380</strain>
    </source>
</reference>
<reference evidence="2" key="2">
    <citation type="journal article" date="2021" name="PeerJ">
        <title>Extensive microbial diversity within the chicken gut microbiome revealed by metagenomics and culture.</title>
        <authorList>
            <person name="Gilroy R."/>
            <person name="Ravi A."/>
            <person name="Getino M."/>
            <person name="Pursley I."/>
            <person name="Horton D.L."/>
            <person name="Alikhan N.F."/>
            <person name="Baker D."/>
            <person name="Gharbi K."/>
            <person name="Hall N."/>
            <person name="Watson M."/>
            <person name="Adriaenssens E.M."/>
            <person name="Foster-Nyarko E."/>
            <person name="Jarju S."/>
            <person name="Secka A."/>
            <person name="Antonio M."/>
            <person name="Oren A."/>
            <person name="Chaudhuri R.R."/>
            <person name="La Ragione R."/>
            <person name="Hildebrand F."/>
            <person name="Pallen M.J."/>
        </authorList>
    </citation>
    <scope>NUCLEOTIDE SEQUENCE</scope>
    <source>
        <strain evidence="2">ChiBcec15-4380</strain>
    </source>
</reference>
<dbReference type="Proteomes" id="UP000824239">
    <property type="component" value="Unassembled WGS sequence"/>
</dbReference>
<evidence type="ECO:0000313" key="3">
    <source>
        <dbReference type="Proteomes" id="UP000824239"/>
    </source>
</evidence>
<feature type="transmembrane region" description="Helical" evidence="1">
    <location>
        <begin position="12"/>
        <end position="29"/>
    </location>
</feature>
<protein>
    <submittedName>
        <fullName evidence="2">Uncharacterized protein</fullName>
    </submittedName>
</protein>
<keyword evidence="1" id="KW-0472">Membrane</keyword>
<gene>
    <name evidence="2" type="ORF">IAA53_09315</name>
</gene>
<dbReference type="EMBL" id="DVHE01000072">
    <property type="protein sequence ID" value="HIR51451.1"/>
    <property type="molecule type" value="Genomic_DNA"/>
</dbReference>
<dbReference type="AlphaFoldDB" id="A0A9D1DIX6"/>
<organism evidence="2 3">
    <name type="scientific">Candidatus Avoscillospira avicola</name>
    <dbReference type="NCBI Taxonomy" id="2840706"/>
    <lineage>
        <taxon>Bacteria</taxon>
        <taxon>Bacillati</taxon>
        <taxon>Bacillota</taxon>
        <taxon>Clostridia</taxon>
        <taxon>Eubacteriales</taxon>
        <taxon>Oscillospiraceae</taxon>
        <taxon>Oscillospiraceae incertae sedis</taxon>
        <taxon>Candidatus Avoscillospira</taxon>
    </lineage>
</organism>